<keyword evidence="6 10" id="KW-0479">Metal-binding</keyword>
<gene>
    <name evidence="11" type="ORF">J8C05_01710</name>
</gene>
<dbReference type="InterPro" id="IPR023214">
    <property type="entry name" value="HAD_sf"/>
</dbReference>
<dbReference type="EC" id="3.1.3.18" evidence="5 10"/>
<reference evidence="11 12" key="1">
    <citation type="submission" date="2021-03" db="EMBL/GenBank/DDBJ databases">
        <title>Genomic and phenotypic characterization of Chloracidobacterium isolates provides evidence for multiple species.</title>
        <authorList>
            <person name="Saini M.K."/>
            <person name="Costas A.M.G."/>
            <person name="Tank M."/>
            <person name="Bryant D.A."/>
        </authorList>
    </citation>
    <scope>NUCLEOTIDE SEQUENCE [LARGE SCALE GENOMIC DNA]</scope>
    <source>
        <strain evidence="11 12">N</strain>
    </source>
</reference>
<dbReference type="SFLD" id="SFLDG01129">
    <property type="entry name" value="C1.5:_HAD__Beta-PGM__Phosphata"/>
    <property type="match status" value="1"/>
</dbReference>
<protein>
    <recommendedName>
        <fullName evidence="5 10">Phosphoglycolate phosphatase</fullName>
        <shortName evidence="10">PGP</shortName>
        <shortName evidence="10">PGPase</shortName>
        <ecNumber evidence="5 10">3.1.3.18</ecNumber>
    </recommendedName>
</protein>
<evidence type="ECO:0000313" key="11">
    <source>
        <dbReference type="EMBL" id="QUV94196.1"/>
    </source>
</evidence>
<comment type="cofactor">
    <cofactor evidence="2 10">
        <name>Mg(2+)</name>
        <dbReference type="ChEBI" id="CHEBI:18420"/>
    </cofactor>
</comment>
<dbReference type="EMBL" id="CP072642">
    <property type="protein sequence ID" value="QUV94196.1"/>
    <property type="molecule type" value="Genomic_DNA"/>
</dbReference>
<keyword evidence="7 10" id="KW-0378">Hydrolase</keyword>
<evidence type="ECO:0000256" key="6">
    <source>
        <dbReference type="ARBA" id="ARBA00022723"/>
    </source>
</evidence>
<comment type="pathway">
    <text evidence="3 10">Organic acid metabolism; glycolate biosynthesis; glycolate from 2-phosphoglycolate: step 1/1.</text>
</comment>
<dbReference type="HAMAP" id="MF_00495">
    <property type="entry name" value="GPH_hydrolase_bact"/>
    <property type="match status" value="1"/>
</dbReference>
<dbReference type="Gene3D" id="3.40.50.1000">
    <property type="entry name" value="HAD superfamily/HAD-like"/>
    <property type="match status" value="1"/>
</dbReference>
<dbReference type="RefSeq" id="WP_211422506.1">
    <property type="nucleotide sequence ID" value="NZ_CP072642.1"/>
</dbReference>
<dbReference type="GO" id="GO:0016787">
    <property type="term" value="F:hydrolase activity"/>
    <property type="evidence" value="ECO:0007669"/>
    <property type="project" value="UniProtKB-KW"/>
</dbReference>
<dbReference type="InterPro" id="IPR037512">
    <property type="entry name" value="PGPase_prok"/>
</dbReference>
<keyword evidence="12" id="KW-1185">Reference proteome</keyword>
<dbReference type="Pfam" id="PF00702">
    <property type="entry name" value="Hydrolase"/>
    <property type="match status" value="1"/>
</dbReference>
<feature type="binding site" evidence="10">
    <location>
        <position position="184"/>
    </location>
    <ligand>
        <name>Mg(2+)</name>
        <dbReference type="ChEBI" id="CHEBI:18420"/>
    </ligand>
</feature>
<comment type="similarity">
    <text evidence="4 10">Belongs to the HAD-like hydrolase superfamily. CbbY/CbbZ/Gph/YieH family.</text>
</comment>
<evidence type="ECO:0000256" key="9">
    <source>
        <dbReference type="ARBA" id="ARBA00023277"/>
    </source>
</evidence>
<feature type="active site" description="Nucleophile" evidence="10">
    <location>
        <position position="21"/>
    </location>
</feature>
<keyword evidence="9 10" id="KW-0119">Carbohydrate metabolism</keyword>
<accession>A0ABX8B3R2</accession>
<feature type="binding site" evidence="10">
    <location>
        <position position="23"/>
    </location>
    <ligand>
        <name>Mg(2+)</name>
        <dbReference type="ChEBI" id="CHEBI:18420"/>
    </ligand>
</feature>
<dbReference type="InterPro" id="IPR023198">
    <property type="entry name" value="PGP-like_dom2"/>
</dbReference>
<dbReference type="InterPro" id="IPR006439">
    <property type="entry name" value="HAD-SF_hydro_IA"/>
</dbReference>
<evidence type="ECO:0000256" key="3">
    <source>
        <dbReference type="ARBA" id="ARBA00004818"/>
    </source>
</evidence>
<name>A0ABX8B3R2_9BACT</name>
<dbReference type="SFLD" id="SFLDS00003">
    <property type="entry name" value="Haloacid_Dehalogenase"/>
    <property type="match status" value="1"/>
</dbReference>
<dbReference type="SUPFAM" id="SSF56784">
    <property type="entry name" value="HAD-like"/>
    <property type="match status" value="1"/>
</dbReference>
<dbReference type="NCBIfam" id="TIGR01549">
    <property type="entry name" value="HAD-SF-IA-v1"/>
    <property type="match status" value="1"/>
</dbReference>
<dbReference type="SFLD" id="SFLDG01135">
    <property type="entry name" value="C1.5.6:_HAD__Beta-PGM__Phospha"/>
    <property type="match status" value="1"/>
</dbReference>
<evidence type="ECO:0000256" key="4">
    <source>
        <dbReference type="ARBA" id="ARBA00006171"/>
    </source>
</evidence>
<feature type="binding site" evidence="10">
    <location>
        <position position="21"/>
    </location>
    <ligand>
        <name>Mg(2+)</name>
        <dbReference type="ChEBI" id="CHEBI:18420"/>
    </ligand>
</feature>
<organism evidence="11 12">
    <name type="scientific">Chloracidobacterium sp. N</name>
    <dbReference type="NCBI Taxonomy" id="2821540"/>
    <lineage>
        <taxon>Bacteria</taxon>
        <taxon>Pseudomonadati</taxon>
        <taxon>Acidobacteriota</taxon>
        <taxon>Terriglobia</taxon>
        <taxon>Terriglobales</taxon>
        <taxon>Acidobacteriaceae</taxon>
        <taxon>Chloracidobacterium</taxon>
        <taxon>Chloracidobacterium aggregatum</taxon>
    </lineage>
</organism>
<dbReference type="InterPro" id="IPR036412">
    <property type="entry name" value="HAD-like_sf"/>
</dbReference>
<evidence type="ECO:0000256" key="2">
    <source>
        <dbReference type="ARBA" id="ARBA00001946"/>
    </source>
</evidence>
<evidence type="ECO:0000256" key="8">
    <source>
        <dbReference type="ARBA" id="ARBA00022842"/>
    </source>
</evidence>
<evidence type="ECO:0000313" key="12">
    <source>
        <dbReference type="Proteomes" id="UP000677668"/>
    </source>
</evidence>
<evidence type="ECO:0000256" key="7">
    <source>
        <dbReference type="ARBA" id="ARBA00022801"/>
    </source>
</evidence>
<dbReference type="Proteomes" id="UP000677668">
    <property type="component" value="Chromosome 1"/>
</dbReference>
<dbReference type="Gene3D" id="1.10.150.240">
    <property type="entry name" value="Putative phosphatase, domain 2"/>
    <property type="match status" value="1"/>
</dbReference>
<keyword evidence="8 10" id="KW-0460">Magnesium</keyword>
<comment type="catalytic activity">
    <reaction evidence="1 10">
        <text>2-phosphoglycolate + H2O = glycolate + phosphate</text>
        <dbReference type="Rhea" id="RHEA:14369"/>
        <dbReference type="ChEBI" id="CHEBI:15377"/>
        <dbReference type="ChEBI" id="CHEBI:29805"/>
        <dbReference type="ChEBI" id="CHEBI:43474"/>
        <dbReference type="ChEBI" id="CHEBI:58033"/>
        <dbReference type="EC" id="3.1.3.18"/>
    </reaction>
</comment>
<evidence type="ECO:0000256" key="10">
    <source>
        <dbReference type="HAMAP-Rule" id="MF_00495"/>
    </source>
</evidence>
<evidence type="ECO:0000256" key="1">
    <source>
        <dbReference type="ARBA" id="ARBA00000830"/>
    </source>
</evidence>
<proteinExistence type="inferred from homology"/>
<dbReference type="PANTHER" id="PTHR43434:SF1">
    <property type="entry name" value="PHOSPHOGLYCOLATE PHOSPHATASE"/>
    <property type="match status" value="1"/>
</dbReference>
<comment type="function">
    <text evidence="10">Specifically catalyzes the dephosphorylation of 2-phosphoglycolate.</text>
</comment>
<dbReference type="NCBIfam" id="TIGR01509">
    <property type="entry name" value="HAD-SF-IA-v3"/>
    <property type="match status" value="1"/>
</dbReference>
<dbReference type="PANTHER" id="PTHR43434">
    <property type="entry name" value="PHOSPHOGLYCOLATE PHOSPHATASE"/>
    <property type="match status" value="1"/>
</dbReference>
<evidence type="ECO:0000256" key="5">
    <source>
        <dbReference type="ARBA" id="ARBA00013078"/>
    </source>
</evidence>
<sequence>MVEPSQAQPAHRYRVRALLFDLDGTLVDSRRDLATALDLTLCDLGLPPLGVEVTTRLVGDGARRLIERGLTAAGAGPALSDAFVSEALERFKTHYARHLLATTRAYPHVEAVLEYFAELPKAVVTNKPAGFSETILQGLGLRTHFVAVIGGDTLPERKPHPAPVQAGLAACGGVNPAEAVMIGDSPNDIRAGRAAGTLTCGVTYGFRASSELTAADILVDDLTRLTGLLQPIAVGRTLP</sequence>
<dbReference type="InterPro" id="IPR050155">
    <property type="entry name" value="HAD-like_hydrolase_sf"/>
</dbReference>